<dbReference type="Proteomes" id="UP000243180">
    <property type="component" value="Chromosome"/>
</dbReference>
<keyword evidence="1 4" id="KW-0489">Methyltransferase</keyword>
<dbReference type="PANTHER" id="PTHR43861">
    <property type="entry name" value="TRANS-ACONITATE 2-METHYLTRANSFERASE-RELATED"/>
    <property type="match status" value="1"/>
</dbReference>
<dbReference type="SUPFAM" id="SSF53335">
    <property type="entry name" value="S-adenosyl-L-methionine-dependent methyltransferases"/>
    <property type="match status" value="1"/>
</dbReference>
<organism evidence="4 5">
    <name type="scientific">Sulfuricaulis limicola</name>
    <dbReference type="NCBI Taxonomy" id="1620215"/>
    <lineage>
        <taxon>Bacteria</taxon>
        <taxon>Pseudomonadati</taxon>
        <taxon>Pseudomonadota</taxon>
        <taxon>Gammaproteobacteria</taxon>
        <taxon>Acidiferrobacterales</taxon>
        <taxon>Acidiferrobacteraceae</taxon>
        <taxon>Sulfuricaulis</taxon>
    </lineage>
</organism>
<dbReference type="RefSeq" id="WP_096359895.1">
    <property type="nucleotide sequence ID" value="NZ_AP014879.1"/>
</dbReference>
<dbReference type="PANTHER" id="PTHR43861:SF1">
    <property type="entry name" value="TRANS-ACONITATE 2-METHYLTRANSFERASE"/>
    <property type="match status" value="1"/>
</dbReference>
<protein>
    <submittedName>
        <fullName evidence="4">Methyltransferase type 12</fullName>
    </submittedName>
</protein>
<evidence type="ECO:0000256" key="2">
    <source>
        <dbReference type="ARBA" id="ARBA00022679"/>
    </source>
</evidence>
<dbReference type="Gene3D" id="3.40.50.150">
    <property type="entry name" value="Vaccinia Virus protein VP39"/>
    <property type="match status" value="1"/>
</dbReference>
<dbReference type="AlphaFoldDB" id="A0A1B4XDW7"/>
<sequence length="220" mass="24502">MQRIPEPELMDEPEQARAYAHADFAEPHQAFVERFHQCFPGHRPRQVLDLGCGAADITIRFARACPECSLTGVDGAAAMLVFAHEAITRADLDDRIELQQARLPETALPPHAFDTVISNSLLHHLHDPQTLWSAVTQYAAPGAAVFIMDLHRPDSRERAGAFVDEHAGMEPEILRRDFFNSLLAAFRPEEIREQLAQAGLTSFRVEAAGDRHIIVHGKMG</sequence>
<dbReference type="InterPro" id="IPR041698">
    <property type="entry name" value="Methyltransf_25"/>
</dbReference>
<evidence type="ECO:0000313" key="4">
    <source>
        <dbReference type="EMBL" id="BAV32986.1"/>
    </source>
</evidence>
<evidence type="ECO:0000259" key="3">
    <source>
        <dbReference type="Pfam" id="PF13649"/>
    </source>
</evidence>
<dbReference type="KEGG" id="slim:SCL_0664"/>
<gene>
    <name evidence="4" type="ORF">SCL_0664</name>
</gene>
<dbReference type="InterPro" id="IPR029063">
    <property type="entry name" value="SAM-dependent_MTases_sf"/>
</dbReference>
<dbReference type="EMBL" id="AP014879">
    <property type="protein sequence ID" value="BAV32986.1"/>
    <property type="molecule type" value="Genomic_DNA"/>
</dbReference>
<dbReference type="GO" id="GO:0032259">
    <property type="term" value="P:methylation"/>
    <property type="evidence" value="ECO:0007669"/>
    <property type="project" value="UniProtKB-KW"/>
</dbReference>
<keyword evidence="5" id="KW-1185">Reference proteome</keyword>
<dbReference type="GO" id="GO:0008168">
    <property type="term" value="F:methyltransferase activity"/>
    <property type="evidence" value="ECO:0007669"/>
    <property type="project" value="UniProtKB-KW"/>
</dbReference>
<keyword evidence="2 4" id="KW-0808">Transferase</keyword>
<feature type="domain" description="Methyltransferase" evidence="3">
    <location>
        <begin position="47"/>
        <end position="141"/>
    </location>
</feature>
<dbReference type="OrthoDB" id="9778766at2"/>
<dbReference type="Pfam" id="PF13649">
    <property type="entry name" value="Methyltransf_25"/>
    <property type="match status" value="1"/>
</dbReference>
<proteinExistence type="predicted"/>
<dbReference type="InParanoid" id="A0A1B4XDW7"/>
<reference evidence="4 5" key="1">
    <citation type="submission" date="2015-05" db="EMBL/GenBank/DDBJ databases">
        <title>Complete genome sequence of a sulfur-oxidizing gammaproteobacterium strain HA5.</title>
        <authorList>
            <person name="Miura A."/>
            <person name="Kojima H."/>
            <person name="Fukui M."/>
        </authorList>
    </citation>
    <scope>NUCLEOTIDE SEQUENCE [LARGE SCALE GENOMIC DNA]</scope>
    <source>
        <strain evidence="4 5">HA5</strain>
    </source>
</reference>
<dbReference type="CDD" id="cd02440">
    <property type="entry name" value="AdoMet_MTases"/>
    <property type="match status" value="1"/>
</dbReference>
<accession>A0A1B4XDW7</accession>
<name>A0A1B4XDW7_9GAMM</name>
<evidence type="ECO:0000313" key="5">
    <source>
        <dbReference type="Proteomes" id="UP000243180"/>
    </source>
</evidence>
<evidence type="ECO:0000256" key="1">
    <source>
        <dbReference type="ARBA" id="ARBA00022603"/>
    </source>
</evidence>